<dbReference type="InterPro" id="IPR009057">
    <property type="entry name" value="Homeodomain-like_sf"/>
</dbReference>
<dbReference type="EMBL" id="LHPJ01000007">
    <property type="protein sequence ID" value="KOO03771.1"/>
    <property type="molecule type" value="Genomic_DNA"/>
</dbReference>
<dbReference type="InterPro" id="IPR001647">
    <property type="entry name" value="HTH_TetR"/>
</dbReference>
<dbReference type="FunFam" id="1.10.10.60:FF:000141">
    <property type="entry name" value="TetR family transcriptional regulator"/>
    <property type="match status" value="1"/>
</dbReference>
<dbReference type="InterPro" id="IPR050109">
    <property type="entry name" value="HTH-type_TetR-like_transc_reg"/>
</dbReference>
<dbReference type="PRINTS" id="PR00455">
    <property type="entry name" value="HTHTETR"/>
</dbReference>
<protein>
    <submittedName>
        <fullName evidence="6">TetR family transcriptional regulator</fullName>
    </submittedName>
</protein>
<evidence type="ECO:0000256" key="3">
    <source>
        <dbReference type="ARBA" id="ARBA00023163"/>
    </source>
</evidence>
<evidence type="ECO:0000256" key="1">
    <source>
        <dbReference type="ARBA" id="ARBA00023015"/>
    </source>
</evidence>
<dbReference type="Pfam" id="PF14246">
    <property type="entry name" value="TetR_C_7"/>
    <property type="match status" value="1"/>
</dbReference>
<sequence>MTEIKLSRSELKRQAIVDAAIEAFREEGVQATSMDKLAKLANVSKRTIYNHFENKESLVLHLLAELWQRSIMETEVVYDSKEPLDTQLSKLLRKELEFYSSPQYQDLARVAFDYLFSNPGILQEELQKLSEKETAVYRWIIAARDDGKLIELDANIAKEQLHSLIKGSALWPQLVRLREALTDKEKASLVEETTRIFLARYANK</sequence>
<dbReference type="InterPro" id="IPR023772">
    <property type="entry name" value="DNA-bd_HTH_TetR-type_CS"/>
</dbReference>
<dbReference type="PATRIC" id="fig|693.5.peg.2162"/>
<name>A0A0M0HP19_VIBNE</name>
<dbReference type="AlphaFoldDB" id="A0A0M0HP19"/>
<dbReference type="OrthoDB" id="116240at2"/>
<dbReference type="STRING" id="693.AKJ17_10565"/>
<keyword evidence="1" id="KW-0805">Transcription regulation</keyword>
<dbReference type="Gene3D" id="1.10.357.10">
    <property type="entry name" value="Tetracycline Repressor, domain 2"/>
    <property type="match status" value="1"/>
</dbReference>
<keyword evidence="3" id="KW-0804">Transcription</keyword>
<feature type="DNA-binding region" description="H-T-H motif" evidence="4">
    <location>
        <begin position="33"/>
        <end position="52"/>
    </location>
</feature>
<accession>A0A0M0HP19</accession>
<evidence type="ECO:0000256" key="4">
    <source>
        <dbReference type="PROSITE-ProRule" id="PRU00335"/>
    </source>
</evidence>
<dbReference type="PANTHER" id="PTHR30055:SF224">
    <property type="entry name" value="TRANSCRIPTIONAL REGULATOR TETR FAMILY"/>
    <property type="match status" value="1"/>
</dbReference>
<keyword evidence="2 4" id="KW-0238">DNA-binding</keyword>
<proteinExistence type="predicted"/>
<evidence type="ECO:0000313" key="7">
    <source>
        <dbReference type="Proteomes" id="UP000037515"/>
    </source>
</evidence>
<evidence type="ECO:0000256" key="2">
    <source>
        <dbReference type="ARBA" id="ARBA00023125"/>
    </source>
</evidence>
<dbReference type="PROSITE" id="PS50977">
    <property type="entry name" value="HTH_TETR_2"/>
    <property type="match status" value="1"/>
</dbReference>
<dbReference type="PANTHER" id="PTHR30055">
    <property type="entry name" value="HTH-TYPE TRANSCRIPTIONAL REGULATOR RUTR"/>
    <property type="match status" value="1"/>
</dbReference>
<keyword evidence="7" id="KW-1185">Reference proteome</keyword>
<comment type="caution">
    <text evidence="6">The sequence shown here is derived from an EMBL/GenBank/DDBJ whole genome shotgun (WGS) entry which is preliminary data.</text>
</comment>
<dbReference type="RefSeq" id="WP_053395759.1">
    <property type="nucleotide sequence ID" value="NZ_LHPJ01000007.1"/>
</dbReference>
<gene>
    <name evidence="6" type="ORF">AKJ17_10565</name>
</gene>
<organism evidence="6 7">
    <name type="scientific">Vibrio nereis</name>
    <dbReference type="NCBI Taxonomy" id="693"/>
    <lineage>
        <taxon>Bacteria</taxon>
        <taxon>Pseudomonadati</taxon>
        <taxon>Pseudomonadota</taxon>
        <taxon>Gammaproteobacteria</taxon>
        <taxon>Vibrionales</taxon>
        <taxon>Vibrionaceae</taxon>
        <taxon>Vibrio</taxon>
    </lineage>
</organism>
<evidence type="ECO:0000313" key="6">
    <source>
        <dbReference type="EMBL" id="KOO03771.1"/>
    </source>
</evidence>
<dbReference type="GO" id="GO:0003700">
    <property type="term" value="F:DNA-binding transcription factor activity"/>
    <property type="evidence" value="ECO:0007669"/>
    <property type="project" value="TreeGrafter"/>
</dbReference>
<dbReference type="InterPro" id="IPR039536">
    <property type="entry name" value="TetR_C_Proteobacteria"/>
</dbReference>
<evidence type="ECO:0000259" key="5">
    <source>
        <dbReference type="PROSITE" id="PS50977"/>
    </source>
</evidence>
<dbReference type="GO" id="GO:0000976">
    <property type="term" value="F:transcription cis-regulatory region binding"/>
    <property type="evidence" value="ECO:0007669"/>
    <property type="project" value="TreeGrafter"/>
</dbReference>
<dbReference type="PROSITE" id="PS01081">
    <property type="entry name" value="HTH_TETR_1"/>
    <property type="match status" value="1"/>
</dbReference>
<feature type="domain" description="HTH tetR-type" evidence="5">
    <location>
        <begin position="10"/>
        <end position="70"/>
    </location>
</feature>
<reference evidence="7" key="1">
    <citation type="submission" date="2015-08" db="EMBL/GenBank/DDBJ databases">
        <title>Vibrio galatheae sp. nov., a novel member of the Vibrionaceae family isolated from the Solomon Islands.</title>
        <authorList>
            <person name="Giubergia S."/>
            <person name="Machado H."/>
            <person name="Mateiu R.V."/>
            <person name="Gram L."/>
        </authorList>
    </citation>
    <scope>NUCLEOTIDE SEQUENCE [LARGE SCALE GENOMIC DNA]</scope>
    <source>
        <strain evidence="7">DSM 19584</strain>
    </source>
</reference>
<dbReference type="SUPFAM" id="SSF46689">
    <property type="entry name" value="Homeodomain-like"/>
    <property type="match status" value="1"/>
</dbReference>
<dbReference type="Pfam" id="PF00440">
    <property type="entry name" value="TetR_N"/>
    <property type="match status" value="1"/>
</dbReference>
<dbReference type="Gene3D" id="1.10.10.60">
    <property type="entry name" value="Homeodomain-like"/>
    <property type="match status" value="1"/>
</dbReference>
<dbReference type="Proteomes" id="UP000037515">
    <property type="component" value="Unassembled WGS sequence"/>
</dbReference>